<name>A0ABR5MIX1_9BACI</name>
<evidence type="ECO:0000313" key="1">
    <source>
        <dbReference type="EMBL" id="KPH74744.1"/>
    </source>
</evidence>
<dbReference type="Proteomes" id="UP000037854">
    <property type="component" value="Unassembled WGS sequence"/>
</dbReference>
<organism evidence="1 2">
    <name type="scientific">Oceanobacillus caeni</name>
    <dbReference type="NCBI Taxonomy" id="405946"/>
    <lineage>
        <taxon>Bacteria</taxon>
        <taxon>Bacillati</taxon>
        <taxon>Bacillota</taxon>
        <taxon>Bacilli</taxon>
        <taxon>Bacillales</taxon>
        <taxon>Bacillaceae</taxon>
        <taxon>Oceanobacillus</taxon>
    </lineage>
</organism>
<reference evidence="1 2" key="1">
    <citation type="submission" date="2015-07" db="EMBL/GenBank/DDBJ databases">
        <title>High-quality draft genome sequence of Oceanobacillus caeni HM6, a bacillus isolated from a human feces.</title>
        <authorList>
            <person name="Kumar J."/>
            <person name="Verma M.K."/>
            <person name="Pandey R."/>
            <person name="Bhambi M."/>
            <person name="Chauhan N."/>
        </authorList>
    </citation>
    <scope>NUCLEOTIDE SEQUENCE [LARGE SCALE GENOMIC DNA]</scope>
    <source>
        <strain evidence="1 2">HM6</strain>
    </source>
</reference>
<evidence type="ECO:0000313" key="2">
    <source>
        <dbReference type="Proteomes" id="UP000037854"/>
    </source>
</evidence>
<sequence>MSKERLYEKLKDFEKASSRLNEAVNLDAENDIIVDGVIQRFEFTFELSWKLMKIFLEYTGISDIRSPRGAIREAFSYGLIKDGESWIDMLIDRNKTSHIYDEEEARLIYEKITKTYNKLLLDFSRLMDEKIKEI</sequence>
<accession>A0ABR5MIX1</accession>
<dbReference type="Gene3D" id="1.20.120.330">
    <property type="entry name" value="Nucleotidyltransferases domain 2"/>
    <property type="match status" value="1"/>
</dbReference>
<dbReference type="EMBL" id="LGTK01000028">
    <property type="protein sequence ID" value="KPH74744.1"/>
    <property type="molecule type" value="Genomic_DNA"/>
</dbReference>
<dbReference type="InterPro" id="IPR010235">
    <property type="entry name" value="HepT"/>
</dbReference>
<gene>
    <name evidence="1" type="ORF">AFL42_09485</name>
</gene>
<dbReference type="NCBIfam" id="TIGR01987">
    <property type="entry name" value="HI0074"/>
    <property type="match status" value="1"/>
</dbReference>
<protein>
    <submittedName>
        <fullName evidence="1">Nucleotidyltransferase</fullName>
    </submittedName>
</protein>
<comment type="caution">
    <text evidence="1">The sequence shown here is derived from an EMBL/GenBank/DDBJ whole genome shotgun (WGS) entry which is preliminary data.</text>
</comment>
<dbReference type="Pfam" id="PF08780">
    <property type="entry name" value="NTase_sub_bind"/>
    <property type="match status" value="1"/>
</dbReference>
<dbReference type="RefSeq" id="WP_060668494.1">
    <property type="nucleotide sequence ID" value="NZ_JARTGE010000082.1"/>
</dbReference>
<keyword evidence="2" id="KW-1185">Reference proteome</keyword>
<dbReference type="SUPFAM" id="SSF81593">
    <property type="entry name" value="Nucleotidyltransferase substrate binding subunit/domain"/>
    <property type="match status" value="1"/>
</dbReference>
<proteinExistence type="predicted"/>